<comment type="subcellular location">
    <subcellularLocation>
        <location evidence="1">Cytoplasm</location>
    </subcellularLocation>
</comment>
<dbReference type="EMBL" id="MFTP01000003">
    <property type="protein sequence ID" value="OGI66175.1"/>
    <property type="molecule type" value="Genomic_DNA"/>
</dbReference>
<dbReference type="Gene3D" id="2.40.50.140">
    <property type="entry name" value="Nucleic acid-binding proteins"/>
    <property type="match status" value="1"/>
</dbReference>
<dbReference type="InterPro" id="IPR011129">
    <property type="entry name" value="CSD"/>
</dbReference>
<keyword evidence="2" id="KW-0963">Cytoplasm</keyword>
<evidence type="ECO:0000259" key="4">
    <source>
        <dbReference type="PROSITE" id="PS51857"/>
    </source>
</evidence>
<organism evidence="5 6">
    <name type="scientific">Candidatus Nomurabacteria bacterium RIFCSPHIGHO2_01_FULL_40_24b</name>
    <dbReference type="NCBI Taxonomy" id="1801739"/>
    <lineage>
        <taxon>Bacteria</taxon>
        <taxon>Candidatus Nomuraibacteriota</taxon>
    </lineage>
</organism>
<accession>A0A1F6V992</accession>
<dbReference type="PIRSF" id="PIRSF002599">
    <property type="entry name" value="Cold_shock_A"/>
    <property type="match status" value="1"/>
</dbReference>
<dbReference type="GO" id="GO:0005737">
    <property type="term" value="C:cytoplasm"/>
    <property type="evidence" value="ECO:0007669"/>
    <property type="project" value="UniProtKB-SubCell"/>
</dbReference>
<dbReference type="CDD" id="cd04458">
    <property type="entry name" value="CSP_CDS"/>
    <property type="match status" value="1"/>
</dbReference>
<protein>
    <submittedName>
        <fullName evidence="5">Cold-shock protein</fullName>
    </submittedName>
</protein>
<sequence length="69" mass="7740">MTGTIKRLTDKGFGFITAEELVKDVFFHTNSLVGVSFDELKEGDTLSFETEETEKNGEKRLNAVNVQRA</sequence>
<dbReference type="AlphaFoldDB" id="A0A1F6V992"/>
<reference evidence="5 6" key="1">
    <citation type="journal article" date="2016" name="Nat. Commun.">
        <title>Thousands of microbial genomes shed light on interconnected biogeochemical processes in an aquifer system.</title>
        <authorList>
            <person name="Anantharaman K."/>
            <person name="Brown C.T."/>
            <person name="Hug L.A."/>
            <person name="Sharon I."/>
            <person name="Castelle C.J."/>
            <person name="Probst A.J."/>
            <person name="Thomas B.C."/>
            <person name="Singh A."/>
            <person name="Wilkins M.J."/>
            <person name="Karaoz U."/>
            <person name="Brodie E.L."/>
            <person name="Williams K.H."/>
            <person name="Hubbard S.S."/>
            <person name="Banfield J.F."/>
        </authorList>
    </citation>
    <scope>NUCLEOTIDE SEQUENCE [LARGE SCALE GENOMIC DNA]</scope>
</reference>
<evidence type="ECO:0000256" key="1">
    <source>
        <dbReference type="ARBA" id="ARBA00004496"/>
    </source>
</evidence>
<dbReference type="PROSITE" id="PS51857">
    <property type="entry name" value="CSD_2"/>
    <property type="match status" value="1"/>
</dbReference>
<evidence type="ECO:0000313" key="6">
    <source>
        <dbReference type="Proteomes" id="UP000177370"/>
    </source>
</evidence>
<dbReference type="SUPFAM" id="SSF50249">
    <property type="entry name" value="Nucleic acid-binding proteins"/>
    <property type="match status" value="1"/>
</dbReference>
<dbReference type="SMART" id="SM00357">
    <property type="entry name" value="CSP"/>
    <property type="match status" value="1"/>
</dbReference>
<gene>
    <name evidence="5" type="ORF">A2647_03315</name>
</gene>
<dbReference type="InterPro" id="IPR012340">
    <property type="entry name" value="NA-bd_OB-fold"/>
</dbReference>
<evidence type="ECO:0000256" key="2">
    <source>
        <dbReference type="ARBA" id="ARBA00022490"/>
    </source>
</evidence>
<comment type="caution">
    <text evidence="5">The sequence shown here is derived from an EMBL/GenBank/DDBJ whole genome shotgun (WGS) entry which is preliminary data.</text>
</comment>
<dbReference type="Pfam" id="PF00313">
    <property type="entry name" value="CSD"/>
    <property type="match status" value="1"/>
</dbReference>
<feature type="domain" description="CSD" evidence="4">
    <location>
        <begin position="1"/>
        <end position="68"/>
    </location>
</feature>
<name>A0A1F6V992_9BACT</name>
<dbReference type="InterPro" id="IPR002059">
    <property type="entry name" value="CSP_DNA-bd"/>
</dbReference>
<dbReference type="InterPro" id="IPR012156">
    <property type="entry name" value="Cold_shock_CspA"/>
</dbReference>
<evidence type="ECO:0000313" key="5">
    <source>
        <dbReference type="EMBL" id="OGI66175.1"/>
    </source>
</evidence>
<dbReference type="GO" id="GO:0003676">
    <property type="term" value="F:nucleic acid binding"/>
    <property type="evidence" value="ECO:0007669"/>
    <property type="project" value="InterPro"/>
</dbReference>
<dbReference type="Proteomes" id="UP000177370">
    <property type="component" value="Unassembled WGS sequence"/>
</dbReference>
<proteinExistence type="predicted"/>
<feature type="region of interest" description="Disordered" evidence="3">
    <location>
        <begin position="48"/>
        <end position="69"/>
    </location>
</feature>
<evidence type="ECO:0000256" key="3">
    <source>
        <dbReference type="SAM" id="MobiDB-lite"/>
    </source>
</evidence>